<evidence type="ECO:0000313" key="11">
    <source>
        <dbReference type="Proteomes" id="UP000028042"/>
    </source>
</evidence>
<evidence type="ECO:0000256" key="3">
    <source>
        <dbReference type="ARBA" id="ARBA00022475"/>
    </source>
</evidence>
<reference evidence="10" key="2">
    <citation type="submission" date="2015-10" db="EMBL/GenBank/DDBJ databases">
        <title>Improved Draft Genome Sequence of Clostridium pasteurianum Strain ATCC 6013 (DSM 525) Using a Hybrid Next-Generation Sequencing Approach.</title>
        <authorList>
            <person name="Pyne M.E."/>
            <person name="Utturkar S.M."/>
            <person name="Brown S.D."/>
            <person name="Moo-Young M."/>
            <person name="Chung D.A."/>
            <person name="Chou P.C."/>
        </authorList>
    </citation>
    <scope>NUCLEOTIDE SEQUENCE</scope>
    <source>
        <strain evidence="10">ATCC 6013</strain>
    </source>
</reference>
<evidence type="ECO:0000313" key="9">
    <source>
        <dbReference type="EMBL" id="AJA54102.1"/>
    </source>
</evidence>
<evidence type="ECO:0000256" key="7">
    <source>
        <dbReference type="SAM" id="Phobius"/>
    </source>
</evidence>
<dbReference type="KEGG" id="cpat:CLPA_c40850"/>
<dbReference type="KEGG" id="cpae:CPAST_c40850"/>
<keyword evidence="4 7" id="KW-0812">Transmembrane</keyword>
<organism evidence="9 12">
    <name type="scientific">Clostridium pasteurianum DSM 525 = ATCC 6013</name>
    <dbReference type="NCBI Taxonomy" id="1262449"/>
    <lineage>
        <taxon>Bacteria</taxon>
        <taxon>Bacillati</taxon>
        <taxon>Bacillota</taxon>
        <taxon>Clostridia</taxon>
        <taxon>Eubacteriales</taxon>
        <taxon>Clostridiaceae</taxon>
        <taxon>Clostridium</taxon>
    </lineage>
</organism>
<dbReference type="EMBL" id="JPGY02000001">
    <property type="protein sequence ID" value="KRU13873.1"/>
    <property type="molecule type" value="Genomic_DNA"/>
</dbReference>
<dbReference type="SUPFAM" id="SSF50182">
    <property type="entry name" value="Sm-like ribonucleoproteins"/>
    <property type="match status" value="1"/>
</dbReference>
<sequence length="297" mass="32955">MFENLNPFAIFKIDLDSGGIKIGNININLYKIMIIALKIFIIILVMYAAVKIGNSIIDKLVKKHIDSKFFVDSKRSKTAGELLKSLLRYGVYFIGIIGILNLTDLFGNISITFASIGGVAIGLGAQSIIKDVINGFFIIFENQFSVGDYIDIDSKSGTVESIELRVTKIRDFNGDLHIIPNGLITKVTNHSRGAITINIDICIDYSQKTDKVIDVLNKACDKFSETSKDIVEKPKVFGIIGFLPNGMNIRVSGKVKTSTQAQNGNKLRKFIKDELDESNIVITSNVKEIIIREEKNE</sequence>
<evidence type="ECO:0000313" key="12">
    <source>
        <dbReference type="Proteomes" id="UP000030905"/>
    </source>
</evidence>
<evidence type="ECO:0000256" key="4">
    <source>
        <dbReference type="ARBA" id="ARBA00022692"/>
    </source>
</evidence>
<dbReference type="Gene3D" id="3.30.70.100">
    <property type="match status" value="1"/>
</dbReference>
<dbReference type="Pfam" id="PF00924">
    <property type="entry name" value="MS_channel_2nd"/>
    <property type="match status" value="1"/>
</dbReference>
<dbReference type="InterPro" id="IPR011014">
    <property type="entry name" value="MscS_channel_TM-2"/>
</dbReference>
<evidence type="ECO:0000256" key="5">
    <source>
        <dbReference type="ARBA" id="ARBA00022989"/>
    </source>
</evidence>
<dbReference type="PANTHER" id="PTHR30460:SF0">
    <property type="entry name" value="MODERATE CONDUCTANCE MECHANOSENSITIVE CHANNEL YBIO"/>
    <property type="match status" value="1"/>
</dbReference>
<dbReference type="RefSeq" id="WP_003444887.1">
    <property type="nucleotide sequence ID" value="NZ_ANZB01000006.1"/>
</dbReference>
<dbReference type="PATRIC" id="fig|1262449.3.peg.2047"/>
<dbReference type="InterPro" id="IPR006685">
    <property type="entry name" value="MscS_channel_2nd"/>
</dbReference>
<dbReference type="InterPro" id="IPR023408">
    <property type="entry name" value="MscS_beta-dom_sf"/>
</dbReference>
<dbReference type="Proteomes" id="UP000030905">
    <property type="component" value="Chromosome"/>
</dbReference>
<evidence type="ECO:0000313" key="10">
    <source>
        <dbReference type="EMBL" id="KRU13873.1"/>
    </source>
</evidence>
<dbReference type="AlphaFoldDB" id="A0A0H3J9D5"/>
<keyword evidence="5 7" id="KW-1133">Transmembrane helix</keyword>
<comment type="similarity">
    <text evidence="2">Belongs to the MscS (TC 1.A.23) family.</text>
</comment>
<dbReference type="InterPro" id="IPR011066">
    <property type="entry name" value="MscS_channel_C_sf"/>
</dbReference>
<dbReference type="InterPro" id="IPR045276">
    <property type="entry name" value="YbiO_bact"/>
</dbReference>
<proteinExistence type="inferred from homology"/>
<evidence type="ECO:0000256" key="1">
    <source>
        <dbReference type="ARBA" id="ARBA00004651"/>
    </source>
</evidence>
<dbReference type="GO" id="GO:0005886">
    <property type="term" value="C:plasma membrane"/>
    <property type="evidence" value="ECO:0007669"/>
    <property type="project" value="UniProtKB-SubCell"/>
</dbReference>
<name>A0A0H3J9D5_CLOPA</name>
<evidence type="ECO:0000256" key="2">
    <source>
        <dbReference type="ARBA" id="ARBA00008017"/>
    </source>
</evidence>
<evidence type="ECO:0000259" key="8">
    <source>
        <dbReference type="Pfam" id="PF00924"/>
    </source>
</evidence>
<evidence type="ECO:0000256" key="6">
    <source>
        <dbReference type="ARBA" id="ARBA00023136"/>
    </source>
</evidence>
<dbReference type="PANTHER" id="PTHR30460">
    <property type="entry name" value="MODERATE CONDUCTANCE MECHANOSENSITIVE CHANNEL YBIO"/>
    <property type="match status" value="1"/>
</dbReference>
<protein>
    <submittedName>
        <fullName evidence="9">Mechanosensitive ion channel family protein</fullName>
    </submittedName>
    <submittedName>
        <fullName evidence="10">MscS Mechanosensitive ion channel</fullName>
    </submittedName>
</protein>
<feature type="domain" description="Mechanosensitive ion channel MscS" evidence="8">
    <location>
        <begin position="128"/>
        <end position="192"/>
    </location>
</feature>
<dbReference type="GeneID" id="93076152"/>
<keyword evidence="12" id="KW-1185">Reference proteome</keyword>
<feature type="transmembrane region" description="Helical" evidence="7">
    <location>
        <begin position="86"/>
        <end position="103"/>
    </location>
</feature>
<dbReference type="Gene3D" id="2.30.30.60">
    <property type="match status" value="1"/>
</dbReference>
<dbReference type="Gene3D" id="1.10.287.1260">
    <property type="match status" value="1"/>
</dbReference>
<dbReference type="eggNOG" id="COG0668">
    <property type="taxonomic scope" value="Bacteria"/>
</dbReference>
<gene>
    <name evidence="9" type="ORF">CLPA_c40850</name>
    <name evidence="10" type="ORF">CP6013_03129</name>
</gene>
<dbReference type="InterPro" id="IPR010920">
    <property type="entry name" value="LSM_dom_sf"/>
</dbReference>
<dbReference type="EMBL" id="CP009268">
    <property type="protein sequence ID" value="AJA54102.1"/>
    <property type="molecule type" value="Genomic_DNA"/>
</dbReference>
<keyword evidence="3" id="KW-1003">Cell membrane</keyword>
<dbReference type="GO" id="GO:0008381">
    <property type="term" value="F:mechanosensitive monoatomic ion channel activity"/>
    <property type="evidence" value="ECO:0007669"/>
    <property type="project" value="InterPro"/>
</dbReference>
<reference evidence="9 12" key="1">
    <citation type="journal article" date="2015" name="Genome Announc.">
        <title>Complete Genome Sequence of the Nitrogen-Fixing and Solvent-Producing Clostridium pasteurianum DSM 525.</title>
        <authorList>
            <person name="Poehlein A."/>
            <person name="Grosse-Honebrink A."/>
            <person name="Zhang Y."/>
            <person name="Minton N.P."/>
            <person name="Daniel R."/>
        </authorList>
    </citation>
    <scope>NUCLEOTIDE SEQUENCE [LARGE SCALE GENOMIC DNA]</scope>
    <source>
        <strain evidence="9">DSM 525</strain>
        <strain evidence="12">DSM 525 / ATCC 6013</strain>
    </source>
</reference>
<dbReference type="Proteomes" id="UP000028042">
    <property type="component" value="Unassembled WGS sequence"/>
</dbReference>
<keyword evidence="6 7" id="KW-0472">Membrane</keyword>
<reference evidence="10 11" key="3">
    <citation type="journal article" name="Genome Announc.">
        <title>Improved Draft Genome Sequence of Clostridium pasteurianum Strain ATCC 6013 (DSM 525) Using a Hybrid Next-Generation Sequencing Approach.</title>
        <authorList>
            <person name="Pyne M.E."/>
            <person name="Utturkar S."/>
            <person name="Brown S.D."/>
            <person name="Moo-Young M."/>
            <person name="Chung D.A."/>
            <person name="Chou C.P."/>
        </authorList>
    </citation>
    <scope>NUCLEOTIDE SEQUENCE [LARGE SCALE GENOMIC DNA]</scope>
    <source>
        <strain evidence="10 11">ATCC 6013</strain>
    </source>
</reference>
<dbReference type="SUPFAM" id="SSF82861">
    <property type="entry name" value="Mechanosensitive channel protein MscS (YggB), transmembrane region"/>
    <property type="match status" value="1"/>
</dbReference>
<dbReference type="FunFam" id="2.30.30.60:FF:000001">
    <property type="entry name" value="MscS Mechanosensitive ion channel"/>
    <property type="match status" value="1"/>
</dbReference>
<accession>A0A0H3J9D5</accession>
<feature type="transmembrane region" description="Helical" evidence="7">
    <location>
        <begin position="29"/>
        <end position="50"/>
    </location>
</feature>
<dbReference type="SUPFAM" id="SSF82689">
    <property type="entry name" value="Mechanosensitive channel protein MscS (YggB), C-terminal domain"/>
    <property type="match status" value="1"/>
</dbReference>
<comment type="subcellular location">
    <subcellularLocation>
        <location evidence="1">Cell membrane</location>
        <topology evidence="1">Multi-pass membrane protein</topology>
    </subcellularLocation>
</comment>